<protein>
    <submittedName>
        <fullName evidence="1">Uncharacterized protein</fullName>
    </submittedName>
</protein>
<proteinExistence type="predicted"/>
<name>A0ACC2K820_PERAE</name>
<reference evidence="1 2" key="1">
    <citation type="journal article" date="2022" name="Hortic Res">
        <title>A haplotype resolved chromosomal level avocado genome allows analysis of novel avocado genes.</title>
        <authorList>
            <person name="Nath O."/>
            <person name="Fletcher S.J."/>
            <person name="Hayward A."/>
            <person name="Shaw L.M."/>
            <person name="Masouleh A.K."/>
            <person name="Furtado A."/>
            <person name="Henry R.J."/>
            <person name="Mitter N."/>
        </authorList>
    </citation>
    <scope>NUCLEOTIDE SEQUENCE [LARGE SCALE GENOMIC DNA]</scope>
    <source>
        <strain evidence="2">cv. Hass</strain>
    </source>
</reference>
<dbReference type="EMBL" id="CM056812">
    <property type="protein sequence ID" value="KAJ8617275.1"/>
    <property type="molecule type" value="Genomic_DNA"/>
</dbReference>
<evidence type="ECO:0000313" key="1">
    <source>
        <dbReference type="EMBL" id="KAJ8617275.1"/>
    </source>
</evidence>
<accession>A0ACC2K820</accession>
<comment type="caution">
    <text evidence="1">The sequence shown here is derived from an EMBL/GenBank/DDBJ whole genome shotgun (WGS) entry which is preliminary data.</text>
</comment>
<sequence>MSGLFVGMVDLRKGCIEAFDYFRRIDDEIVDMHDVIEMDDSISFLPCPDIRIVDCRNGFLLCSSNNIGDLDKDYVCNPVTRQWVALPQPPKPKPSDSSSFHDAKFALVLDESSDVLMFYVEEEYCGVLDLPIDLGILWFFQSDCLGESEECLRFAHHNGLEMGVWVLDDMDSSEWVLVHKISFADIEFPGPLADSDFVTKDPVDILAFHPNSDAIFLRYRGDFFCYDFNSKALENFMCYHPSATVDMLFQVYPFSECICSLANAQGRI</sequence>
<dbReference type="Proteomes" id="UP001234297">
    <property type="component" value="Chromosome 4"/>
</dbReference>
<keyword evidence="2" id="KW-1185">Reference proteome</keyword>
<organism evidence="1 2">
    <name type="scientific">Persea americana</name>
    <name type="common">Avocado</name>
    <dbReference type="NCBI Taxonomy" id="3435"/>
    <lineage>
        <taxon>Eukaryota</taxon>
        <taxon>Viridiplantae</taxon>
        <taxon>Streptophyta</taxon>
        <taxon>Embryophyta</taxon>
        <taxon>Tracheophyta</taxon>
        <taxon>Spermatophyta</taxon>
        <taxon>Magnoliopsida</taxon>
        <taxon>Magnoliidae</taxon>
        <taxon>Laurales</taxon>
        <taxon>Lauraceae</taxon>
        <taxon>Persea</taxon>
    </lineage>
</organism>
<evidence type="ECO:0000313" key="2">
    <source>
        <dbReference type="Proteomes" id="UP001234297"/>
    </source>
</evidence>
<gene>
    <name evidence="1" type="ORF">MRB53_013461</name>
</gene>